<dbReference type="CDD" id="cd00067">
    <property type="entry name" value="GAL4"/>
    <property type="match status" value="1"/>
</dbReference>
<dbReference type="OrthoDB" id="39175at2759"/>
<dbReference type="EMBL" id="JAACJP010000062">
    <property type="protein sequence ID" value="KAF5368164.1"/>
    <property type="molecule type" value="Genomic_DNA"/>
</dbReference>
<dbReference type="Gene3D" id="4.10.240.10">
    <property type="entry name" value="Zn(2)-C6 fungal-type DNA-binding domain"/>
    <property type="match status" value="1"/>
</dbReference>
<sequence>MKLHHVHSLYPHIPYPMSRHEAELHWEMARHQMRANLETLPSSSFARTMLEEDDLFYTTFPLAKEAAIDTWISQHTLHGPYAMPASQDEMSSLRFEASPASFAHECHPPPPNSPNYAIEEIWNQCSHHPKASPLSPSVRLDYDFYTANGQRNFPGVVAPGQSSVVQQLYHHSDHPFQLFPRSSSPPASLEIIHLASHLLVPSQRRGLNDVSRHLAQTFATEPIEPASDSDNSSATPPCSPSSTCPMLSSPIFPPSCTFEPPQFTGDWAGDAIAADPLLHAPRPSNPEQTLLPESIPWDTPVVDVPPTHHHLTYRHNRNSRSRSRSHRYMPRKSSSPSMSRASSPQPPRKRVKAIRDKDGKPIMACLYCRGRRIACGPPPPGSADQTCSQCARRNLPCNYPFENRRGMRKPKLKTKEDVNVDTLKAMTLLPSWSRLR</sequence>
<feature type="compositionally biased region" description="Basic residues" evidence="1">
    <location>
        <begin position="307"/>
        <end position="330"/>
    </location>
</feature>
<feature type="compositionally biased region" description="Low complexity" evidence="1">
    <location>
        <begin position="232"/>
        <end position="243"/>
    </location>
</feature>
<feature type="domain" description="Zn(2)-C6 fungal-type" evidence="2">
    <location>
        <begin position="364"/>
        <end position="399"/>
    </location>
</feature>
<reference evidence="3 4" key="1">
    <citation type="journal article" date="2020" name="ISME J.">
        <title>Uncovering the hidden diversity of litter-decomposition mechanisms in mushroom-forming fungi.</title>
        <authorList>
            <person name="Floudas D."/>
            <person name="Bentzer J."/>
            <person name="Ahren D."/>
            <person name="Johansson T."/>
            <person name="Persson P."/>
            <person name="Tunlid A."/>
        </authorList>
    </citation>
    <scope>NUCLEOTIDE SEQUENCE [LARGE SCALE GENOMIC DNA]</scope>
    <source>
        <strain evidence="3 4">CBS 661.87</strain>
    </source>
</reference>
<proteinExistence type="predicted"/>
<feature type="region of interest" description="Disordered" evidence="1">
    <location>
        <begin position="222"/>
        <end position="243"/>
    </location>
</feature>
<dbReference type="InterPro" id="IPR001138">
    <property type="entry name" value="Zn2Cys6_DnaBD"/>
</dbReference>
<feature type="region of interest" description="Disordered" evidence="1">
    <location>
        <begin position="277"/>
        <end position="296"/>
    </location>
</feature>
<evidence type="ECO:0000313" key="4">
    <source>
        <dbReference type="Proteomes" id="UP000565441"/>
    </source>
</evidence>
<dbReference type="SUPFAM" id="SSF57701">
    <property type="entry name" value="Zn2/Cys6 DNA-binding domain"/>
    <property type="match status" value="1"/>
</dbReference>
<dbReference type="AlphaFoldDB" id="A0A8H5GN82"/>
<comment type="caution">
    <text evidence="3">The sequence shown here is derived from an EMBL/GenBank/DDBJ whole genome shotgun (WGS) entry which is preliminary data.</text>
</comment>
<keyword evidence="4" id="KW-1185">Reference proteome</keyword>
<organism evidence="3 4">
    <name type="scientific">Tricholomella constricta</name>
    <dbReference type="NCBI Taxonomy" id="117010"/>
    <lineage>
        <taxon>Eukaryota</taxon>
        <taxon>Fungi</taxon>
        <taxon>Dikarya</taxon>
        <taxon>Basidiomycota</taxon>
        <taxon>Agaricomycotina</taxon>
        <taxon>Agaricomycetes</taxon>
        <taxon>Agaricomycetidae</taxon>
        <taxon>Agaricales</taxon>
        <taxon>Tricholomatineae</taxon>
        <taxon>Lyophyllaceae</taxon>
        <taxon>Tricholomella</taxon>
    </lineage>
</organism>
<dbReference type="PROSITE" id="PS00463">
    <property type="entry name" value="ZN2_CY6_FUNGAL_1"/>
    <property type="match status" value="1"/>
</dbReference>
<dbReference type="GO" id="GO:0000981">
    <property type="term" value="F:DNA-binding transcription factor activity, RNA polymerase II-specific"/>
    <property type="evidence" value="ECO:0007669"/>
    <property type="project" value="InterPro"/>
</dbReference>
<dbReference type="GO" id="GO:0008270">
    <property type="term" value="F:zinc ion binding"/>
    <property type="evidence" value="ECO:0007669"/>
    <property type="project" value="InterPro"/>
</dbReference>
<dbReference type="InterPro" id="IPR036864">
    <property type="entry name" value="Zn2-C6_fun-type_DNA-bd_sf"/>
</dbReference>
<accession>A0A8H5GN82</accession>
<feature type="region of interest" description="Disordered" evidence="1">
    <location>
        <begin position="301"/>
        <end position="356"/>
    </location>
</feature>
<evidence type="ECO:0000256" key="1">
    <source>
        <dbReference type="SAM" id="MobiDB-lite"/>
    </source>
</evidence>
<dbReference type="PROSITE" id="PS50048">
    <property type="entry name" value="ZN2_CY6_FUNGAL_2"/>
    <property type="match status" value="1"/>
</dbReference>
<name>A0A8H5GN82_9AGAR</name>
<dbReference type="SMART" id="SM00066">
    <property type="entry name" value="GAL4"/>
    <property type="match status" value="1"/>
</dbReference>
<evidence type="ECO:0000313" key="3">
    <source>
        <dbReference type="EMBL" id="KAF5368164.1"/>
    </source>
</evidence>
<gene>
    <name evidence="3" type="ORF">D9615_010191</name>
</gene>
<protein>
    <recommendedName>
        <fullName evidence="2">Zn(2)-C6 fungal-type domain-containing protein</fullName>
    </recommendedName>
</protein>
<dbReference type="Proteomes" id="UP000565441">
    <property type="component" value="Unassembled WGS sequence"/>
</dbReference>
<evidence type="ECO:0000259" key="2">
    <source>
        <dbReference type="PROSITE" id="PS50048"/>
    </source>
</evidence>
<feature type="compositionally biased region" description="Low complexity" evidence="1">
    <location>
        <begin position="331"/>
        <end position="343"/>
    </location>
</feature>